<name>A0ABR4PKG5_9HELO</name>
<gene>
    <name evidence="1" type="ORF">PVAG01_05591</name>
</gene>
<evidence type="ECO:0000313" key="2">
    <source>
        <dbReference type="Proteomes" id="UP001629113"/>
    </source>
</evidence>
<protein>
    <submittedName>
        <fullName evidence="1">Uncharacterized protein</fullName>
    </submittedName>
</protein>
<keyword evidence="2" id="KW-1185">Reference proteome</keyword>
<evidence type="ECO:0000313" key="1">
    <source>
        <dbReference type="EMBL" id="KAL3423844.1"/>
    </source>
</evidence>
<reference evidence="1 2" key="1">
    <citation type="submission" date="2024-06" db="EMBL/GenBank/DDBJ databases">
        <title>Complete genome of Phlyctema vagabunda strain 19-DSS-EL-015.</title>
        <authorList>
            <person name="Fiorenzani C."/>
        </authorList>
    </citation>
    <scope>NUCLEOTIDE SEQUENCE [LARGE SCALE GENOMIC DNA]</scope>
    <source>
        <strain evidence="1 2">19-DSS-EL-015</strain>
    </source>
</reference>
<comment type="caution">
    <text evidence="1">The sequence shown here is derived from an EMBL/GenBank/DDBJ whole genome shotgun (WGS) entry which is preliminary data.</text>
</comment>
<organism evidence="1 2">
    <name type="scientific">Phlyctema vagabunda</name>
    <dbReference type="NCBI Taxonomy" id="108571"/>
    <lineage>
        <taxon>Eukaryota</taxon>
        <taxon>Fungi</taxon>
        <taxon>Dikarya</taxon>
        <taxon>Ascomycota</taxon>
        <taxon>Pezizomycotina</taxon>
        <taxon>Leotiomycetes</taxon>
        <taxon>Helotiales</taxon>
        <taxon>Dermateaceae</taxon>
        <taxon>Phlyctema</taxon>
    </lineage>
</organism>
<sequence length="193" mass="21922">MSYNNSINCTRVSKDSARQLNFKVSLLKRDNPSIRCKLEVIEEELGYIDSAHKKILKAKDVKISELERTILKQNGYIKDLTDENGELRKKMTGFELKIGEQQAMINYQATTIISIGDRLEALENRSASGYGTATKRQRYNATSADDRIDNVPEGMTAVRSHEVRAHVRRGHLRTKPAHRRQTVQFQGTADIMG</sequence>
<dbReference type="Proteomes" id="UP001629113">
    <property type="component" value="Unassembled WGS sequence"/>
</dbReference>
<dbReference type="EMBL" id="JBFCZG010000004">
    <property type="protein sequence ID" value="KAL3423844.1"/>
    <property type="molecule type" value="Genomic_DNA"/>
</dbReference>
<accession>A0ABR4PKG5</accession>
<proteinExistence type="predicted"/>